<reference evidence="1 2" key="1">
    <citation type="submission" date="2018-06" db="EMBL/GenBank/DDBJ databases">
        <title>Spongiibacterium sp. HME9304 Genome sequencing and assembly.</title>
        <authorList>
            <person name="Kang H."/>
            <person name="Kim H."/>
            <person name="Joh K."/>
        </authorList>
    </citation>
    <scope>NUCLEOTIDE SEQUENCE [LARGE SCALE GENOMIC DNA]</scope>
    <source>
        <strain evidence="1 2">HME9304</strain>
    </source>
</reference>
<evidence type="ECO:0000313" key="2">
    <source>
        <dbReference type="Proteomes" id="UP000248536"/>
    </source>
</evidence>
<dbReference type="OrthoDB" id="1448121at2"/>
<protein>
    <recommendedName>
        <fullName evidence="3">DUF4251 domain-containing protein</fullName>
    </recommendedName>
</protein>
<dbReference type="Pfam" id="PF14059">
    <property type="entry name" value="DUF4251"/>
    <property type="match status" value="1"/>
</dbReference>
<sequence length="185" mass="20468">MNSPKRTIFILLSIAIIGCASNPKPEYSKEQVERLDQIVSNNSFAITARWAWPLATGSLGNLANAGLLPWGSTASMIDISGSNNYLHILKDSVVAKLPYYGERQMGGTYGNTNNGIQFDGAPKNFRMTKNDDGKGYKLDFLINNNMETYDVNVNLYPNLQSRINITSSHRTTISYKGEISDFSSN</sequence>
<dbReference type="Proteomes" id="UP000248536">
    <property type="component" value="Chromosome"/>
</dbReference>
<dbReference type="AlphaFoldDB" id="A0A2Z4LWM3"/>
<organism evidence="1 2">
    <name type="scientific">Flagellimonas maritima</name>
    <dbReference type="NCBI Taxonomy" id="1383885"/>
    <lineage>
        <taxon>Bacteria</taxon>
        <taxon>Pseudomonadati</taxon>
        <taxon>Bacteroidota</taxon>
        <taxon>Flavobacteriia</taxon>
        <taxon>Flavobacteriales</taxon>
        <taxon>Flavobacteriaceae</taxon>
        <taxon>Flagellimonas</taxon>
    </lineage>
</organism>
<gene>
    <name evidence="1" type="ORF">HME9304_03181</name>
</gene>
<proteinExistence type="predicted"/>
<dbReference type="EMBL" id="CP030104">
    <property type="protein sequence ID" value="AWX46149.1"/>
    <property type="molecule type" value="Genomic_DNA"/>
</dbReference>
<dbReference type="KEGG" id="spon:HME9304_03181"/>
<evidence type="ECO:0000313" key="1">
    <source>
        <dbReference type="EMBL" id="AWX46149.1"/>
    </source>
</evidence>
<accession>A0A2Z4LWM3</accession>
<keyword evidence="2" id="KW-1185">Reference proteome</keyword>
<evidence type="ECO:0008006" key="3">
    <source>
        <dbReference type="Google" id="ProtNLM"/>
    </source>
</evidence>
<dbReference type="Gene3D" id="2.40.128.410">
    <property type="match status" value="1"/>
</dbReference>
<dbReference type="RefSeq" id="WP_112379462.1">
    <property type="nucleotide sequence ID" value="NZ_CP030104.1"/>
</dbReference>
<name>A0A2Z4LWM3_9FLAO</name>
<dbReference type="InterPro" id="IPR025347">
    <property type="entry name" value="DUF4251"/>
</dbReference>
<dbReference type="PROSITE" id="PS51257">
    <property type="entry name" value="PROKAR_LIPOPROTEIN"/>
    <property type="match status" value="1"/>
</dbReference>